<evidence type="ECO:0000313" key="9">
    <source>
        <dbReference type="Proteomes" id="UP000218598"/>
    </source>
</evidence>
<accession>A0A2A3YGN0</accession>
<evidence type="ECO:0000259" key="7">
    <source>
        <dbReference type="SMART" id="SM00894"/>
    </source>
</evidence>
<keyword evidence="4 6" id="KW-0472">Membrane</keyword>
<feature type="region of interest" description="Disordered" evidence="5">
    <location>
        <begin position="456"/>
        <end position="507"/>
    </location>
</feature>
<dbReference type="Pfam" id="PF05901">
    <property type="entry name" value="Excalibur"/>
    <property type="match status" value="1"/>
</dbReference>
<comment type="caution">
    <text evidence="8">The sequence shown here is derived from an EMBL/GenBank/DDBJ whole genome shotgun (WGS) entry which is preliminary data.</text>
</comment>
<feature type="compositionally biased region" description="Pro residues" evidence="5">
    <location>
        <begin position="460"/>
        <end position="474"/>
    </location>
</feature>
<evidence type="ECO:0000313" key="8">
    <source>
        <dbReference type="EMBL" id="PCC38483.1"/>
    </source>
</evidence>
<evidence type="ECO:0000256" key="3">
    <source>
        <dbReference type="ARBA" id="ARBA00022989"/>
    </source>
</evidence>
<feature type="compositionally biased region" description="Low complexity" evidence="5">
    <location>
        <begin position="221"/>
        <end position="243"/>
    </location>
</feature>
<dbReference type="InterPro" id="IPR011089">
    <property type="entry name" value="GmrSD_C"/>
</dbReference>
<sequence>MRMTPQRPAPQPHDSSQDPLSASSASQDWPSATPAGQDWPSAPAGQDWPSAPPAGQDWSNVSASGPHHLKTPLASSAYRTPQSGLSAPGKSYAVAWALSLFLGVWGVDRFYLGRWKTGLLKLITMGGFFVWYLIDLVLLLTGTVRDAKGRPLQQFETAKWPSRVISAVAVASVFALFALAGSIDTPTPPEPESQVAAPAAEAKDLQAPVEETAEPVEDPTTEAAPTTTNAPDPTPTTTEPAPTTDAVIAADGTALAMLAGLEEKGRAPKTDYDRDSFGWRNDVDHNGCDTRNDILRRDLEDITLKGGTKGCVVQLGTLESPYSGDSVAFDRDDNSIDIDHVVALSDAWQTGAFAWDETTRAAFANDPLNLLAVESSLNRQKSDSDAASWLPPKKDYRCEYVGRQIAVKDKYDLWVKPAEADAMEGVLADCDGFAAIADDDTLLWPAAGEGDVIATREEPAPAPSPEPEPAPAPKPAKATTPSSSSGSSSGSRSGSSSEGSGSSSGGSVYYKNCDAARAAGAAPVHSGDPGYAKHLDRDGDGVGCE</sequence>
<reference evidence="8 9" key="1">
    <citation type="journal article" date="2017" name="Elife">
        <title>Extensive horizontal gene transfer in cheese-associated bacteria.</title>
        <authorList>
            <person name="Bonham K.S."/>
            <person name="Wolfe B.E."/>
            <person name="Dutton R.J."/>
        </authorList>
    </citation>
    <scope>NUCLEOTIDE SEQUENCE [LARGE SCALE GENOMIC DNA]</scope>
    <source>
        <strain evidence="8 9">341_9</strain>
    </source>
</reference>
<evidence type="ECO:0000256" key="1">
    <source>
        <dbReference type="ARBA" id="ARBA00004141"/>
    </source>
</evidence>
<evidence type="ECO:0000256" key="6">
    <source>
        <dbReference type="SAM" id="Phobius"/>
    </source>
</evidence>
<feature type="compositionally biased region" description="Basic and acidic residues" evidence="5">
    <location>
        <begin position="531"/>
        <end position="545"/>
    </location>
</feature>
<feature type="region of interest" description="Disordered" evidence="5">
    <location>
        <begin position="185"/>
        <end position="243"/>
    </location>
</feature>
<feature type="region of interest" description="Disordered" evidence="5">
    <location>
        <begin position="519"/>
        <end position="545"/>
    </location>
</feature>
<feature type="transmembrane region" description="Helical" evidence="6">
    <location>
        <begin position="164"/>
        <end position="183"/>
    </location>
</feature>
<organism evidence="8 9">
    <name type="scientific">Brachybacterium alimentarium</name>
    <dbReference type="NCBI Taxonomy" id="47845"/>
    <lineage>
        <taxon>Bacteria</taxon>
        <taxon>Bacillati</taxon>
        <taxon>Actinomycetota</taxon>
        <taxon>Actinomycetes</taxon>
        <taxon>Micrococcales</taxon>
        <taxon>Dermabacteraceae</taxon>
        <taxon>Brachybacterium</taxon>
    </lineage>
</organism>
<dbReference type="PANTHER" id="PTHR24094">
    <property type="entry name" value="SECRETED PROTEIN"/>
    <property type="match status" value="1"/>
</dbReference>
<dbReference type="Pfam" id="PF07510">
    <property type="entry name" value="GmrSD_C"/>
    <property type="match status" value="1"/>
</dbReference>
<dbReference type="PANTHER" id="PTHR24094:SF15">
    <property type="entry name" value="AMP-DEPENDENT SYNTHETASE_LIGASE DOMAIN-CONTAINING PROTEIN-RELATED"/>
    <property type="match status" value="1"/>
</dbReference>
<evidence type="ECO:0000256" key="4">
    <source>
        <dbReference type="ARBA" id="ARBA00023136"/>
    </source>
</evidence>
<feature type="region of interest" description="Disordered" evidence="5">
    <location>
        <begin position="1"/>
        <end position="65"/>
    </location>
</feature>
<comment type="subcellular location">
    <subcellularLocation>
        <location evidence="1">Membrane</location>
        <topology evidence="1">Multi-pass membrane protein</topology>
    </subcellularLocation>
</comment>
<dbReference type="InterPro" id="IPR008613">
    <property type="entry name" value="Excalibur_Ca-bd_domain"/>
</dbReference>
<keyword evidence="3 6" id="KW-1133">Transmembrane helix</keyword>
<dbReference type="Proteomes" id="UP000218598">
    <property type="component" value="Unassembled WGS sequence"/>
</dbReference>
<feature type="transmembrane region" description="Helical" evidence="6">
    <location>
        <begin position="92"/>
        <end position="112"/>
    </location>
</feature>
<feature type="compositionally biased region" description="Low complexity" evidence="5">
    <location>
        <begin position="17"/>
        <end position="28"/>
    </location>
</feature>
<dbReference type="EMBL" id="NRGR01000022">
    <property type="protein sequence ID" value="PCC38483.1"/>
    <property type="molecule type" value="Genomic_DNA"/>
</dbReference>
<feature type="domain" description="Excalibur calcium-binding" evidence="7">
    <location>
        <begin position="509"/>
        <end position="545"/>
    </location>
</feature>
<dbReference type="AlphaFoldDB" id="A0A2A3YGN0"/>
<evidence type="ECO:0000256" key="5">
    <source>
        <dbReference type="SAM" id="MobiDB-lite"/>
    </source>
</evidence>
<dbReference type="GO" id="GO:0016020">
    <property type="term" value="C:membrane"/>
    <property type="evidence" value="ECO:0007669"/>
    <property type="project" value="UniProtKB-SubCell"/>
</dbReference>
<dbReference type="SMART" id="SM00894">
    <property type="entry name" value="Excalibur"/>
    <property type="match status" value="1"/>
</dbReference>
<proteinExistence type="predicted"/>
<feature type="transmembrane region" description="Helical" evidence="6">
    <location>
        <begin position="118"/>
        <end position="143"/>
    </location>
</feature>
<gene>
    <name evidence="8" type="ORF">CIK66_13740</name>
</gene>
<feature type="compositionally biased region" description="Acidic residues" evidence="5">
    <location>
        <begin position="211"/>
        <end position="220"/>
    </location>
</feature>
<protein>
    <recommendedName>
        <fullName evidence="7">Excalibur calcium-binding domain-containing protein</fullName>
    </recommendedName>
</protein>
<name>A0A2A3YGN0_9MICO</name>
<keyword evidence="9" id="KW-1185">Reference proteome</keyword>
<keyword evidence="2 6" id="KW-0812">Transmembrane</keyword>
<dbReference type="OrthoDB" id="5196645at2"/>
<evidence type="ECO:0000256" key="2">
    <source>
        <dbReference type="ARBA" id="ARBA00022692"/>
    </source>
</evidence>
<feature type="compositionally biased region" description="Low complexity" evidence="5">
    <location>
        <begin position="475"/>
        <end position="507"/>
    </location>
</feature>
<dbReference type="InterPro" id="IPR007829">
    <property type="entry name" value="TM2"/>
</dbReference>
<dbReference type="Pfam" id="PF05154">
    <property type="entry name" value="TM2"/>
    <property type="match status" value="1"/>
</dbReference>